<reference evidence="1 2" key="1">
    <citation type="journal article" date="2012" name="BMC Genomics">
        <title>Tools to kill: Genome of one of the most destructive plant pathogenic fungi Macrophomina phaseolina.</title>
        <authorList>
            <person name="Islam M.S."/>
            <person name="Haque M.S."/>
            <person name="Islam M.M."/>
            <person name="Emdad E.M."/>
            <person name="Halim A."/>
            <person name="Hossen Q.M.M."/>
            <person name="Hossain M.Z."/>
            <person name="Ahmed B."/>
            <person name="Rahim S."/>
            <person name="Rahman M.S."/>
            <person name="Alam M.M."/>
            <person name="Hou S."/>
            <person name="Wan X."/>
            <person name="Saito J.A."/>
            <person name="Alam M."/>
        </authorList>
    </citation>
    <scope>NUCLEOTIDE SEQUENCE [LARGE SCALE GENOMIC DNA]</scope>
    <source>
        <strain evidence="1 2">MS6</strain>
    </source>
</reference>
<dbReference type="Proteomes" id="UP000007129">
    <property type="component" value="Unassembled WGS sequence"/>
</dbReference>
<dbReference type="OrthoDB" id="62952at2759"/>
<evidence type="ECO:0000313" key="2">
    <source>
        <dbReference type="Proteomes" id="UP000007129"/>
    </source>
</evidence>
<comment type="caution">
    <text evidence="1">The sequence shown here is derived from an EMBL/GenBank/DDBJ whole genome shotgun (WGS) entry which is preliminary data.</text>
</comment>
<evidence type="ECO:0000313" key="1">
    <source>
        <dbReference type="EMBL" id="EKG09954.1"/>
    </source>
</evidence>
<dbReference type="AlphaFoldDB" id="K2RIN8"/>
<dbReference type="HOGENOM" id="CLU_655642_0_0_1"/>
<dbReference type="EMBL" id="AHHD01000542">
    <property type="protein sequence ID" value="EKG09954.1"/>
    <property type="molecule type" value="Genomic_DNA"/>
</dbReference>
<proteinExistence type="predicted"/>
<name>K2RIN8_MACPH</name>
<sequence>MELARFFASRARRTIEDFCNDERSLMSFLHSWTIPLSKTNGRLSFGRPICGERIARNLFGGLEYRSWRLPSYNWNAVEVLEQISGVHYQVMLNGECFGCYVPDGRFLGLGEMSFFRMLQEWERITFSKEALRIRAPFIRALVRAGELIQGVLYDWIEPSKANPTLAQVSIDRVSVQQRKIWSAQIQSSIEGLHEANADWLGLRSSYSVTENILISARGEAYLRKLHLGTYVMHGEQNRAHFSSRTWTWKVDKREDTCALAEIRRFLKIDTNYAITTSAKTFLNLPAELRNRIYEHLLVYEEYMQWSYGRFVRTVHHPNLPRLQVDGYGLFGTNREVRQESLSLLVERNNIVFEAMWIEEFLGLGVGRQLRRLTIILCLSMSRTARVSQLEGIRELRRQCNSLRSVQLVVRNDLDDGWWC</sequence>
<accession>K2RIN8</accession>
<organism evidence="1 2">
    <name type="scientific">Macrophomina phaseolina (strain MS6)</name>
    <name type="common">Charcoal rot fungus</name>
    <dbReference type="NCBI Taxonomy" id="1126212"/>
    <lineage>
        <taxon>Eukaryota</taxon>
        <taxon>Fungi</taxon>
        <taxon>Dikarya</taxon>
        <taxon>Ascomycota</taxon>
        <taxon>Pezizomycotina</taxon>
        <taxon>Dothideomycetes</taxon>
        <taxon>Dothideomycetes incertae sedis</taxon>
        <taxon>Botryosphaeriales</taxon>
        <taxon>Botryosphaeriaceae</taxon>
        <taxon>Macrophomina</taxon>
    </lineage>
</organism>
<dbReference type="VEuPathDB" id="FungiDB:MPH_12963"/>
<dbReference type="InParanoid" id="K2RIN8"/>
<gene>
    <name evidence="1" type="ORF">MPH_12963</name>
</gene>
<protein>
    <submittedName>
        <fullName evidence="1">Uncharacterized protein</fullName>
    </submittedName>
</protein>